<gene>
    <name evidence="4" type="ORF">M5X12_00635</name>
</gene>
<dbReference type="InterPro" id="IPR010998">
    <property type="entry name" value="Integrase_recombinase_N"/>
</dbReference>
<dbReference type="PROSITE" id="PS51900">
    <property type="entry name" value="CB"/>
    <property type="match status" value="1"/>
</dbReference>
<name>A0ABT4GQU9_PAEAL</name>
<dbReference type="EMBL" id="JAMDNP010000001">
    <property type="protein sequence ID" value="MCY9759068.1"/>
    <property type="molecule type" value="Genomic_DNA"/>
</dbReference>
<evidence type="ECO:0000256" key="2">
    <source>
        <dbReference type="PROSITE-ProRule" id="PRU01248"/>
    </source>
</evidence>
<organism evidence="4 5">
    <name type="scientific">Paenibacillus alvei</name>
    <name type="common">Bacillus alvei</name>
    <dbReference type="NCBI Taxonomy" id="44250"/>
    <lineage>
        <taxon>Bacteria</taxon>
        <taxon>Bacillati</taxon>
        <taxon>Bacillota</taxon>
        <taxon>Bacilli</taxon>
        <taxon>Bacillales</taxon>
        <taxon>Paenibacillaceae</taxon>
        <taxon>Paenibacillus</taxon>
    </lineage>
</organism>
<dbReference type="InterPro" id="IPR044068">
    <property type="entry name" value="CB"/>
</dbReference>
<feature type="domain" description="Core-binding (CB)" evidence="3">
    <location>
        <begin position="20"/>
        <end position="118"/>
    </location>
</feature>
<reference evidence="4 5" key="1">
    <citation type="submission" date="2022-05" db="EMBL/GenBank/DDBJ databases">
        <title>Genome Sequencing of Bee-Associated Microbes.</title>
        <authorList>
            <person name="Dunlap C."/>
        </authorList>
    </citation>
    <scope>NUCLEOTIDE SEQUENCE [LARGE SCALE GENOMIC DNA]</scope>
    <source>
        <strain evidence="4 5">NRRL B-04010</strain>
    </source>
</reference>
<comment type="caution">
    <text evidence="4">The sequence shown here is derived from an EMBL/GenBank/DDBJ whole genome shotgun (WGS) entry which is preliminary data.</text>
</comment>
<accession>A0ABT4GQU9</accession>
<evidence type="ECO:0000313" key="4">
    <source>
        <dbReference type="EMBL" id="MCY9759068.1"/>
    </source>
</evidence>
<sequence>MSSRKYIRYVTKEKLEKVANENKHYVSCYFTYKSLSESSQLSYLSDFNQWLVFLHDRAEKGTLSEEDILKCVNSENGIDRMISLIEDFISFCIMELGNNERRIQRRLSSMSSFFLYLLKERKIRSNPLDYIERQTK</sequence>
<evidence type="ECO:0000256" key="1">
    <source>
        <dbReference type="ARBA" id="ARBA00023125"/>
    </source>
</evidence>
<dbReference type="RefSeq" id="WP_005548963.1">
    <property type="nucleotide sequence ID" value="NZ_JAKOBS010000015.1"/>
</dbReference>
<dbReference type="GeneID" id="94490141"/>
<evidence type="ECO:0000313" key="5">
    <source>
        <dbReference type="Proteomes" id="UP001527181"/>
    </source>
</evidence>
<evidence type="ECO:0000259" key="3">
    <source>
        <dbReference type="PROSITE" id="PS51900"/>
    </source>
</evidence>
<protein>
    <recommendedName>
        <fullName evidence="3">Core-binding (CB) domain-containing protein</fullName>
    </recommendedName>
</protein>
<dbReference type="Proteomes" id="UP001527181">
    <property type="component" value="Unassembled WGS sequence"/>
</dbReference>
<keyword evidence="5" id="KW-1185">Reference proteome</keyword>
<keyword evidence="1 2" id="KW-0238">DNA-binding</keyword>
<dbReference type="Gene3D" id="1.10.150.130">
    <property type="match status" value="1"/>
</dbReference>
<proteinExistence type="predicted"/>